<comment type="caution">
    <text evidence="2">The sequence shown here is derived from an EMBL/GenBank/DDBJ whole genome shotgun (WGS) entry which is preliminary data.</text>
</comment>
<reference evidence="1" key="2">
    <citation type="submission" date="2022-10" db="EMBL/GenBank/DDBJ databases">
        <authorList>
            <person name="Aires J."/>
            <person name="Mesa V."/>
        </authorList>
    </citation>
    <scope>NUCLEOTIDE SEQUENCE</scope>
    <source>
        <strain evidence="1">Clostridium neonatale JD116</strain>
    </source>
</reference>
<evidence type="ECO:0000313" key="2">
    <source>
        <dbReference type="EMBL" id="PEG30982.1"/>
    </source>
</evidence>
<gene>
    <name evidence="1" type="ORF">CNEO2_360036</name>
    <name evidence="2" type="ORF">CQ394_04460</name>
</gene>
<proteinExistence type="predicted"/>
<accession>A0A2A7MGN3</accession>
<sequence>MNKFIILERVKPFLSKKNTIGKSTFKSLFNDFSQLDLIEIINILEENRIFVDITESIRA</sequence>
<organism evidence="2 3">
    <name type="scientific">Clostridium neonatale</name>
    <dbReference type="NCBI Taxonomy" id="137838"/>
    <lineage>
        <taxon>Bacteria</taxon>
        <taxon>Bacillati</taxon>
        <taxon>Bacillota</taxon>
        <taxon>Clostridia</taxon>
        <taxon>Eubacteriales</taxon>
        <taxon>Clostridiaceae</taxon>
        <taxon>Clostridium</taxon>
    </lineage>
</organism>
<name>A0A2A7MGN3_9CLOT</name>
<dbReference type="Proteomes" id="UP001189143">
    <property type="component" value="Unassembled WGS sequence"/>
</dbReference>
<dbReference type="RefSeq" id="WP_058295146.1">
    <property type="nucleotide sequence ID" value="NZ_CAKJVD010000020.1"/>
</dbReference>
<dbReference type="EMBL" id="CAMTCP010000233">
    <property type="protein sequence ID" value="CAI3609818.1"/>
    <property type="molecule type" value="Genomic_DNA"/>
</dbReference>
<dbReference type="EMBL" id="PDCJ01000001">
    <property type="protein sequence ID" value="PEG30982.1"/>
    <property type="molecule type" value="Genomic_DNA"/>
</dbReference>
<dbReference type="GeneID" id="68877620"/>
<protein>
    <submittedName>
        <fullName evidence="2">Uncharacterized protein</fullName>
    </submittedName>
</protein>
<dbReference type="Proteomes" id="UP000220840">
    <property type="component" value="Unassembled WGS sequence"/>
</dbReference>
<dbReference type="AlphaFoldDB" id="A0A2A7MGN3"/>
<evidence type="ECO:0000313" key="1">
    <source>
        <dbReference type="EMBL" id="CAI3609818.1"/>
    </source>
</evidence>
<keyword evidence="3" id="KW-1185">Reference proteome</keyword>
<evidence type="ECO:0000313" key="3">
    <source>
        <dbReference type="Proteomes" id="UP000220840"/>
    </source>
</evidence>
<reference evidence="2 3" key="1">
    <citation type="submission" date="2017-10" db="EMBL/GenBank/DDBJ databases">
        <title>Effective Description of Clostridium neonatale sp. nov. linked to necrotizing enterocolitis in neonates and a clarification of species assignable to the genus Clostridium (Prazmowski 1880) emend. Lawson and Rainey 2016.</title>
        <authorList>
            <person name="Bernard K."/>
            <person name="Burdz T."/>
            <person name="Wiebe D."/>
            <person name="Balcewich B."/>
            <person name="Alfa M."/>
            <person name="Bernier A.-M."/>
        </authorList>
    </citation>
    <scope>NUCLEOTIDE SEQUENCE [LARGE SCALE GENOMIC DNA]</scope>
    <source>
        <strain evidence="2 3">LCDC99A005</strain>
    </source>
</reference>
<dbReference type="STRING" id="137838.GCA_001458595_02357"/>